<dbReference type="GO" id="GO:0016787">
    <property type="term" value="F:hydrolase activity"/>
    <property type="evidence" value="ECO:0007669"/>
    <property type="project" value="UniProtKB-KW"/>
</dbReference>
<keyword evidence="3" id="KW-0378">Hydrolase</keyword>
<feature type="transmembrane region" description="Helical" evidence="1">
    <location>
        <begin position="140"/>
        <end position="162"/>
    </location>
</feature>
<dbReference type="Proteomes" id="UP001548590">
    <property type="component" value="Unassembled WGS sequence"/>
</dbReference>
<dbReference type="InterPro" id="IPR037522">
    <property type="entry name" value="HD_GYP_dom"/>
</dbReference>
<organism evidence="3 4">
    <name type="scientific">Uliginosibacterium paludis</name>
    <dbReference type="NCBI Taxonomy" id="1615952"/>
    <lineage>
        <taxon>Bacteria</taxon>
        <taxon>Pseudomonadati</taxon>
        <taxon>Pseudomonadota</taxon>
        <taxon>Betaproteobacteria</taxon>
        <taxon>Rhodocyclales</taxon>
        <taxon>Zoogloeaceae</taxon>
        <taxon>Uliginosibacterium</taxon>
    </lineage>
</organism>
<protein>
    <submittedName>
        <fullName evidence="3">HD-GYP domain-containing protein</fullName>
        <ecNumber evidence="3">3.1.4.-</ecNumber>
    </submittedName>
</protein>
<dbReference type="InterPro" id="IPR003607">
    <property type="entry name" value="HD/PDEase_dom"/>
</dbReference>
<dbReference type="EMBL" id="JBEWLZ010000001">
    <property type="protein sequence ID" value="MET1488698.1"/>
    <property type="molecule type" value="Genomic_DNA"/>
</dbReference>
<comment type="caution">
    <text evidence="3">The sequence shown here is derived from an EMBL/GenBank/DDBJ whole genome shotgun (WGS) entry which is preliminary data.</text>
</comment>
<evidence type="ECO:0000313" key="3">
    <source>
        <dbReference type="EMBL" id="MET1488698.1"/>
    </source>
</evidence>
<keyword evidence="1" id="KW-0472">Membrane</keyword>
<dbReference type="InterPro" id="IPR052020">
    <property type="entry name" value="Cyclic_di-GMP/3'3'-cGAMP_PDE"/>
</dbReference>
<dbReference type="RefSeq" id="WP_345927046.1">
    <property type="nucleotide sequence ID" value="NZ_JBDIVF010000003.1"/>
</dbReference>
<accession>A0ABV2CLC7</accession>
<name>A0ABV2CLC7_9RHOO</name>
<dbReference type="Pfam" id="PF13487">
    <property type="entry name" value="HD_5"/>
    <property type="match status" value="1"/>
</dbReference>
<evidence type="ECO:0000256" key="1">
    <source>
        <dbReference type="SAM" id="Phobius"/>
    </source>
</evidence>
<gene>
    <name evidence="3" type="ORF">ABVT11_02580</name>
</gene>
<dbReference type="CDD" id="cd00077">
    <property type="entry name" value="HDc"/>
    <property type="match status" value="1"/>
</dbReference>
<keyword evidence="4" id="KW-1185">Reference proteome</keyword>
<keyword evidence="1" id="KW-1133">Transmembrane helix</keyword>
<evidence type="ECO:0000313" key="4">
    <source>
        <dbReference type="Proteomes" id="UP001548590"/>
    </source>
</evidence>
<dbReference type="Gene3D" id="1.10.3210.10">
    <property type="entry name" value="Hypothetical protein af1432"/>
    <property type="match status" value="1"/>
</dbReference>
<dbReference type="PANTHER" id="PTHR45228">
    <property type="entry name" value="CYCLIC DI-GMP PHOSPHODIESTERASE TM_0186-RELATED"/>
    <property type="match status" value="1"/>
</dbReference>
<dbReference type="SUPFAM" id="SSF109604">
    <property type="entry name" value="HD-domain/PDEase-like"/>
    <property type="match status" value="1"/>
</dbReference>
<reference evidence="3 4" key="1">
    <citation type="submission" date="2024-07" db="EMBL/GenBank/DDBJ databases">
        <title>Uliginosibacterium paludis KCTC:42655.</title>
        <authorList>
            <person name="Kim M.K."/>
        </authorList>
    </citation>
    <scope>NUCLEOTIDE SEQUENCE [LARGE SCALE GENOMIC DNA]</scope>
    <source>
        <strain evidence="3 4">KCTC 42655</strain>
    </source>
</reference>
<dbReference type="EC" id="3.1.4.-" evidence="3"/>
<dbReference type="PROSITE" id="PS51832">
    <property type="entry name" value="HD_GYP"/>
    <property type="match status" value="1"/>
</dbReference>
<sequence>MGTRQGEQAALERALEGVRHFESPSMQAALLAPSTTSHPEIERLLDPEKLLGVRVLSSQKLLLYESWAAASSSAQRTVSLQAHSWPAQRERVARWVGAGNERQILIVLPLPGLDGTLSGYVEGVYHFDASKLEREIWRSVLLAIAAVFGTSVLLFPIFLTLLKQAAQQSRRILDANLSLLHALGSATAKRDSDTDLHNYRVTLYAVALAEKLGLPYVRMADLIVGSFLHDVGKIGIPDAILLKRGKLNSEEFEVMKRHPLLGLEIVAGNPWLTGASAVIRSHHEHFDGSGYPDGLSGNDIPILARIFAVVDVFDALTSERPYKAAMDFDAALAIITQDAGTHFDPDIVAVFEQDAKAWHEQTACLTGDALSAQLRVSVEKYFVTA</sequence>
<keyword evidence="1" id="KW-0812">Transmembrane</keyword>
<evidence type="ECO:0000259" key="2">
    <source>
        <dbReference type="PROSITE" id="PS51832"/>
    </source>
</evidence>
<feature type="domain" description="HD-GYP" evidence="2">
    <location>
        <begin position="172"/>
        <end position="367"/>
    </location>
</feature>
<dbReference type="SMART" id="SM00471">
    <property type="entry name" value="HDc"/>
    <property type="match status" value="1"/>
</dbReference>
<proteinExistence type="predicted"/>